<evidence type="ECO:0000313" key="2">
    <source>
        <dbReference type="EMBL" id="SAM57268.1"/>
    </source>
</evidence>
<dbReference type="EMBL" id="FKLO01000016">
    <property type="protein sequence ID" value="SAM57268.1"/>
    <property type="molecule type" value="Genomic_DNA"/>
</dbReference>
<dbReference type="Proteomes" id="UP000190837">
    <property type="component" value="Unassembled WGS sequence"/>
</dbReference>
<gene>
    <name evidence="2" type="ORF">CHUV0807_0249</name>
</gene>
<feature type="region of interest" description="Disordered" evidence="1">
    <location>
        <begin position="16"/>
        <end position="38"/>
    </location>
</feature>
<sequence>MKADLLQNNHFTYGATRGIPASGCNGRHRRHFKRKNDM</sequence>
<reference evidence="3" key="1">
    <citation type="submission" date="2016-04" db="EMBL/GenBank/DDBJ databases">
        <authorList>
            <person name="Tagini F."/>
        </authorList>
    </citation>
    <scope>NUCLEOTIDE SEQUENCE [LARGE SCALE GENOMIC DNA]</scope>
    <source>
        <strain evidence="3">CHUV0807</strain>
    </source>
</reference>
<feature type="compositionally biased region" description="Basic residues" evidence="1">
    <location>
        <begin position="26"/>
        <end position="38"/>
    </location>
</feature>
<evidence type="ECO:0000256" key="1">
    <source>
        <dbReference type="SAM" id="MobiDB-lite"/>
    </source>
</evidence>
<evidence type="ECO:0000313" key="3">
    <source>
        <dbReference type="Proteomes" id="UP000190837"/>
    </source>
</evidence>
<dbReference type="AlphaFoldDB" id="A0A1C3H1X9"/>
<accession>A0A1C3H1X9</accession>
<organism evidence="2 3">
    <name type="scientific">Cardiobacterium hominis</name>
    <dbReference type="NCBI Taxonomy" id="2718"/>
    <lineage>
        <taxon>Bacteria</taxon>
        <taxon>Pseudomonadati</taxon>
        <taxon>Pseudomonadota</taxon>
        <taxon>Gammaproteobacteria</taxon>
        <taxon>Cardiobacteriales</taxon>
        <taxon>Cardiobacteriaceae</taxon>
        <taxon>Cardiobacterium</taxon>
    </lineage>
</organism>
<proteinExistence type="predicted"/>
<protein>
    <submittedName>
        <fullName evidence="2">Uncharacterized protein</fullName>
    </submittedName>
</protein>
<name>A0A1C3H1X9_9GAMM</name>